<feature type="compositionally biased region" description="Polar residues" evidence="1">
    <location>
        <begin position="211"/>
        <end position="224"/>
    </location>
</feature>
<organism evidence="3 4">
    <name type="scientific">Nonomuraea rosea</name>
    <dbReference type="NCBI Taxonomy" id="638574"/>
    <lineage>
        <taxon>Bacteria</taxon>
        <taxon>Bacillati</taxon>
        <taxon>Actinomycetota</taxon>
        <taxon>Actinomycetes</taxon>
        <taxon>Streptosporangiales</taxon>
        <taxon>Streptosporangiaceae</taxon>
        <taxon>Nonomuraea</taxon>
    </lineage>
</organism>
<evidence type="ECO:0000256" key="2">
    <source>
        <dbReference type="SAM" id="Phobius"/>
    </source>
</evidence>
<protein>
    <recommendedName>
        <fullName evidence="5">Sensor domain-containing protein</fullName>
    </recommendedName>
</protein>
<feature type="transmembrane region" description="Helical" evidence="2">
    <location>
        <begin position="139"/>
        <end position="166"/>
    </location>
</feature>
<evidence type="ECO:0000313" key="3">
    <source>
        <dbReference type="EMBL" id="GAA3585952.1"/>
    </source>
</evidence>
<gene>
    <name evidence="3" type="ORF">GCM10022419_080040</name>
</gene>
<dbReference type="Proteomes" id="UP001500630">
    <property type="component" value="Unassembled WGS sequence"/>
</dbReference>
<feature type="transmembrane region" description="Helical" evidence="2">
    <location>
        <begin position="58"/>
        <end position="81"/>
    </location>
</feature>
<feature type="transmembrane region" description="Helical" evidence="2">
    <location>
        <begin position="172"/>
        <end position="191"/>
    </location>
</feature>
<keyword evidence="4" id="KW-1185">Reference proteome</keyword>
<name>A0ABP6YP15_9ACTN</name>
<reference evidence="4" key="1">
    <citation type="journal article" date="2019" name="Int. J. Syst. Evol. Microbiol.">
        <title>The Global Catalogue of Microorganisms (GCM) 10K type strain sequencing project: providing services to taxonomists for standard genome sequencing and annotation.</title>
        <authorList>
            <consortium name="The Broad Institute Genomics Platform"/>
            <consortium name="The Broad Institute Genome Sequencing Center for Infectious Disease"/>
            <person name="Wu L."/>
            <person name="Ma J."/>
        </authorList>
    </citation>
    <scope>NUCLEOTIDE SEQUENCE [LARGE SCALE GENOMIC DNA]</scope>
    <source>
        <strain evidence="4">JCM 17326</strain>
    </source>
</reference>
<evidence type="ECO:0000256" key="1">
    <source>
        <dbReference type="SAM" id="MobiDB-lite"/>
    </source>
</evidence>
<keyword evidence="2" id="KW-0812">Transmembrane</keyword>
<sequence length="230" mass="24346">MANDDPALMSALTTEHFVLQTAASTATSEESSRATLYVMALSSSLVALGFAAPPSPAFTPLAATLLPAIAILGLFTGVRLVDTGLQNIQCRSAMARIRHYYRQLSPQAAAYIIPWAGPAEDDPVAAATATLGIGRRRDWLIGFFTIAMMITTINGIVIGAGITLLIVQVLPLGAAITLGLLAAAAYLVLFFRYQSHRYRTRPPLPDLIQPTEPNQTAPDQTALDQTGPGG</sequence>
<dbReference type="EMBL" id="BAABDQ010000022">
    <property type="protein sequence ID" value="GAA3585952.1"/>
    <property type="molecule type" value="Genomic_DNA"/>
</dbReference>
<evidence type="ECO:0000313" key="4">
    <source>
        <dbReference type="Proteomes" id="UP001500630"/>
    </source>
</evidence>
<keyword evidence="2" id="KW-1133">Transmembrane helix</keyword>
<feature type="region of interest" description="Disordered" evidence="1">
    <location>
        <begin position="202"/>
        <end position="230"/>
    </location>
</feature>
<accession>A0ABP6YP15</accession>
<keyword evidence="2" id="KW-0472">Membrane</keyword>
<proteinExistence type="predicted"/>
<comment type="caution">
    <text evidence="3">The sequence shown here is derived from an EMBL/GenBank/DDBJ whole genome shotgun (WGS) entry which is preliminary data.</text>
</comment>
<dbReference type="RefSeq" id="WP_345570220.1">
    <property type="nucleotide sequence ID" value="NZ_BAABDQ010000022.1"/>
</dbReference>
<evidence type="ECO:0008006" key="5">
    <source>
        <dbReference type="Google" id="ProtNLM"/>
    </source>
</evidence>